<sequence length="170" mass="18650">MGKQIRKQKKSSIIAGGFFRFALYLCVIVGVIYIGKSAYDFGYEIFNQEAMDNEENGRDVTVVIKEGDSVYQIGKTLKKKGLIDDAKIFVAQEMLSSYKGKQQPGTYILSTSMTPDEMMEILARENTEGQPDQTNTGGKAKEGSSEIQDGSSSSPKETDESSQDEGGEQS</sequence>
<evidence type="ECO:0000313" key="9">
    <source>
        <dbReference type="EMBL" id="VYS96985.1"/>
    </source>
</evidence>
<protein>
    <submittedName>
        <fullName evidence="9">YceG-like family protein</fullName>
    </submittedName>
</protein>
<keyword evidence="2 8" id="KW-0812">Transmembrane</keyword>
<dbReference type="PANTHER" id="PTHR30518">
    <property type="entry name" value="ENDOLYTIC MUREIN TRANSGLYCOSYLASE"/>
    <property type="match status" value="1"/>
</dbReference>
<dbReference type="PANTHER" id="PTHR30518:SF2">
    <property type="entry name" value="ENDOLYTIC MUREIN TRANSGLYCOSYLASE"/>
    <property type="match status" value="1"/>
</dbReference>
<feature type="transmembrane region" description="Helical" evidence="8">
    <location>
        <begin position="12"/>
        <end position="34"/>
    </location>
</feature>
<dbReference type="EMBL" id="CACRSY010000008">
    <property type="protein sequence ID" value="VYS96985.1"/>
    <property type="molecule type" value="Genomic_DNA"/>
</dbReference>
<evidence type="ECO:0000256" key="6">
    <source>
        <dbReference type="ARBA" id="ARBA00023316"/>
    </source>
</evidence>
<name>A0A6N2SZI1_BLAHA</name>
<evidence type="ECO:0000256" key="8">
    <source>
        <dbReference type="SAM" id="Phobius"/>
    </source>
</evidence>
<keyword evidence="1" id="KW-1003">Cell membrane</keyword>
<keyword evidence="3 8" id="KW-1133">Transmembrane helix</keyword>
<dbReference type="GO" id="GO:0016829">
    <property type="term" value="F:lyase activity"/>
    <property type="evidence" value="ECO:0007669"/>
    <property type="project" value="UniProtKB-KW"/>
</dbReference>
<evidence type="ECO:0000256" key="4">
    <source>
        <dbReference type="ARBA" id="ARBA00023136"/>
    </source>
</evidence>
<feature type="compositionally biased region" description="Acidic residues" evidence="7">
    <location>
        <begin position="160"/>
        <end position="170"/>
    </location>
</feature>
<evidence type="ECO:0000256" key="2">
    <source>
        <dbReference type="ARBA" id="ARBA00022692"/>
    </source>
</evidence>
<feature type="compositionally biased region" description="Polar residues" evidence="7">
    <location>
        <begin position="128"/>
        <end position="137"/>
    </location>
</feature>
<evidence type="ECO:0000256" key="7">
    <source>
        <dbReference type="SAM" id="MobiDB-lite"/>
    </source>
</evidence>
<dbReference type="GO" id="GO:0071555">
    <property type="term" value="P:cell wall organization"/>
    <property type="evidence" value="ECO:0007669"/>
    <property type="project" value="UniProtKB-KW"/>
</dbReference>
<feature type="compositionally biased region" description="Low complexity" evidence="7">
    <location>
        <begin position="145"/>
        <end position="155"/>
    </location>
</feature>
<organism evidence="9">
    <name type="scientific">Blautia hansenii</name>
    <name type="common">Ruminococcus hansenii</name>
    <dbReference type="NCBI Taxonomy" id="1322"/>
    <lineage>
        <taxon>Bacteria</taxon>
        <taxon>Bacillati</taxon>
        <taxon>Bacillota</taxon>
        <taxon>Clostridia</taxon>
        <taxon>Lachnospirales</taxon>
        <taxon>Lachnospiraceae</taxon>
        <taxon>Blautia</taxon>
    </lineage>
</organism>
<accession>A0A6N2SZI1</accession>
<dbReference type="RefSeq" id="WP_003022398.1">
    <property type="nucleotide sequence ID" value="NZ_CACRSY010000008.1"/>
</dbReference>
<dbReference type="Pfam" id="PF02618">
    <property type="entry name" value="YceG"/>
    <property type="match status" value="1"/>
</dbReference>
<keyword evidence="4 8" id="KW-0472">Membrane</keyword>
<dbReference type="Gene3D" id="3.30.1490.480">
    <property type="entry name" value="Endolytic murein transglycosylase"/>
    <property type="match status" value="1"/>
</dbReference>
<dbReference type="AlphaFoldDB" id="A0A6N2SZI1"/>
<gene>
    <name evidence="9" type="ORF">BHLFYP23_02287</name>
</gene>
<keyword evidence="6" id="KW-0961">Cell wall biogenesis/degradation</keyword>
<evidence type="ECO:0000256" key="5">
    <source>
        <dbReference type="ARBA" id="ARBA00023239"/>
    </source>
</evidence>
<feature type="region of interest" description="Disordered" evidence="7">
    <location>
        <begin position="124"/>
        <end position="170"/>
    </location>
</feature>
<evidence type="ECO:0000256" key="3">
    <source>
        <dbReference type="ARBA" id="ARBA00022989"/>
    </source>
</evidence>
<keyword evidence="5" id="KW-0456">Lyase</keyword>
<evidence type="ECO:0000256" key="1">
    <source>
        <dbReference type="ARBA" id="ARBA00022475"/>
    </source>
</evidence>
<dbReference type="InterPro" id="IPR003770">
    <property type="entry name" value="MLTG-like"/>
</dbReference>
<proteinExistence type="predicted"/>
<reference evidence="9" key="1">
    <citation type="submission" date="2019-11" db="EMBL/GenBank/DDBJ databases">
        <authorList>
            <person name="Feng L."/>
        </authorList>
    </citation>
    <scope>NUCLEOTIDE SEQUENCE</scope>
    <source>
        <strain evidence="9">BhanseniiLFYP23</strain>
    </source>
</reference>